<reference evidence="1" key="2">
    <citation type="submission" date="2014-06" db="EMBL/GenBank/DDBJ databases">
        <authorList>
            <person name="Aslett M."/>
        </authorList>
    </citation>
    <scope>NUCLEOTIDE SEQUENCE</scope>
</reference>
<sequence length="95" mass="10936">MRVRGCESMCCTVLTPQFRSAVATRPSVEWDQVFRNNEVDLKADTVSTSKRDRDGKKLRESVLASWLKTASDRRKKLQTLMDEYNELVIAVKRGQ</sequence>
<dbReference type="AlphaFoldDB" id="A0A068WRF5"/>
<name>A0A068WRF5_ECHGR</name>
<protein>
    <submittedName>
        <fullName evidence="1 3">Expressed conserved protein</fullName>
    </submittedName>
</protein>
<dbReference type="Proteomes" id="UP000492820">
    <property type="component" value="Unassembled WGS sequence"/>
</dbReference>
<evidence type="ECO:0000313" key="2">
    <source>
        <dbReference type="Proteomes" id="UP000492820"/>
    </source>
</evidence>
<dbReference type="OrthoDB" id="6240218at2759"/>
<evidence type="ECO:0000313" key="1">
    <source>
        <dbReference type="EMBL" id="CDS20207.1"/>
    </source>
</evidence>
<dbReference type="WBParaSite" id="EgrG_000241700">
    <property type="protein sequence ID" value="EgrG_000241700"/>
    <property type="gene ID" value="EgrG_000241700"/>
</dbReference>
<accession>A0A068WRF5</accession>
<dbReference type="EMBL" id="LK028580">
    <property type="protein sequence ID" value="CDS20207.1"/>
    <property type="molecule type" value="Genomic_DNA"/>
</dbReference>
<reference evidence="1 2" key="1">
    <citation type="journal article" date="2013" name="Nature">
        <title>The genomes of four tapeworm species reveal adaptations to parasitism.</title>
        <authorList>
            <person name="Tsai I.J."/>
            <person name="Zarowiecki M."/>
            <person name="Holroyd N."/>
            <person name="Garciarrubio A."/>
            <person name="Sanchez-Flores A."/>
            <person name="Brooks K.L."/>
            <person name="Tracey A."/>
            <person name="Bobes R.J."/>
            <person name="Fragoso G."/>
            <person name="Sciutto E."/>
            <person name="Aslett M."/>
            <person name="Beasley H."/>
            <person name="Bennett H.M."/>
            <person name="Cai J."/>
            <person name="Camicia F."/>
            <person name="Clark R."/>
            <person name="Cucher M."/>
            <person name="De Silva N."/>
            <person name="Day T.A."/>
            <person name="Deplazes P."/>
            <person name="Estrada K."/>
            <person name="Fernandez C."/>
            <person name="Holland P.W."/>
            <person name="Hou J."/>
            <person name="Hu S."/>
            <person name="Huckvale T."/>
            <person name="Hung S.S."/>
            <person name="Kamenetzky L."/>
            <person name="Keane J.A."/>
            <person name="Kiss F."/>
            <person name="Koziol U."/>
            <person name="Lambert O."/>
            <person name="Liu K."/>
            <person name="Luo X."/>
            <person name="Luo Y."/>
            <person name="Macchiaroli N."/>
            <person name="Nichol S."/>
            <person name="Paps J."/>
            <person name="Parkinson J."/>
            <person name="Pouchkina-Stantcheva N."/>
            <person name="Riddiford N."/>
            <person name="Rosenzvit M."/>
            <person name="Salinas G."/>
            <person name="Wasmuth J.D."/>
            <person name="Zamanian M."/>
            <person name="Zheng Y."/>
            <person name="Cai X."/>
            <person name="Soberon X."/>
            <person name="Olson P.D."/>
            <person name="Laclette J.P."/>
            <person name="Brehm K."/>
            <person name="Berriman M."/>
            <person name="Garciarrubio A."/>
            <person name="Bobes R.J."/>
            <person name="Fragoso G."/>
            <person name="Sanchez-Flores A."/>
            <person name="Estrada K."/>
            <person name="Cevallos M.A."/>
            <person name="Morett E."/>
            <person name="Gonzalez V."/>
            <person name="Portillo T."/>
            <person name="Ochoa-Leyva A."/>
            <person name="Jose M.V."/>
            <person name="Sciutto E."/>
            <person name="Landa A."/>
            <person name="Jimenez L."/>
            <person name="Valdes V."/>
            <person name="Carrero J.C."/>
            <person name="Larralde C."/>
            <person name="Morales-Montor J."/>
            <person name="Limon-Lason J."/>
            <person name="Soberon X."/>
            <person name="Laclette J.P."/>
        </authorList>
    </citation>
    <scope>NUCLEOTIDE SEQUENCE [LARGE SCALE GENOMIC DNA]</scope>
</reference>
<evidence type="ECO:0000313" key="3">
    <source>
        <dbReference type="WBParaSite" id="EgrG_000241700"/>
    </source>
</evidence>
<organism evidence="1">
    <name type="scientific">Echinococcus granulosus</name>
    <name type="common">Hydatid tapeworm</name>
    <dbReference type="NCBI Taxonomy" id="6210"/>
    <lineage>
        <taxon>Eukaryota</taxon>
        <taxon>Metazoa</taxon>
        <taxon>Spiralia</taxon>
        <taxon>Lophotrochozoa</taxon>
        <taxon>Platyhelminthes</taxon>
        <taxon>Cestoda</taxon>
        <taxon>Eucestoda</taxon>
        <taxon>Cyclophyllidea</taxon>
        <taxon>Taeniidae</taxon>
        <taxon>Echinococcus</taxon>
        <taxon>Echinococcus granulosus group</taxon>
    </lineage>
</organism>
<gene>
    <name evidence="1" type="ORF">EgrG_000241700</name>
</gene>
<reference evidence="3" key="3">
    <citation type="submission" date="2020-10" db="UniProtKB">
        <authorList>
            <consortium name="WormBaseParasite"/>
        </authorList>
    </citation>
    <scope>IDENTIFICATION</scope>
</reference>
<proteinExistence type="predicted"/>